<dbReference type="EMBL" id="VIFY01000411">
    <property type="protein sequence ID" value="TQB67462.1"/>
    <property type="molecule type" value="Genomic_DNA"/>
</dbReference>
<comment type="caution">
    <text evidence="1">The sequence shown here is derived from an EMBL/GenBank/DDBJ whole genome shotgun (WGS) entry which is preliminary data.</text>
</comment>
<gene>
    <name evidence="1" type="ORF">MPDQ_005704</name>
</gene>
<proteinExistence type="predicted"/>
<reference evidence="1 2" key="1">
    <citation type="submission" date="2019-06" db="EMBL/GenBank/DDBJ databases">
        <title>Wine fermentation using esterase from Monascus purpureus.</title>
        <authorList>
            <person name="Geng C."/>
            <person name="Zhang Y."/>
        </authorList>
    </citation>
    <scope>NUCLEOTIDE SEQUENCE [LARGE SCALE GENOMIC DNA]</scope>
    <source>
        <strain evidence="1">HQ1</strain>
    </source>
</reference>
<name>A0A507QJR5_MONPU</name>
<evidence type="ECO:0000313" key="2">
    <source>
        <dbReference type="Proteomes" id="UP000319663"/>
    </source>
</evidence>
<dbReference type="STRING" id="5098.A0A507QJR5"/>
<feature type="non-terminal residue" evidence="1">
    <location>
        <position position="225"/>
    </location>
</feature>
<accession>A0A507QJR5</accession>
<evidence type="ECO:0000313" key="1">
    <source>
        <dbReference type="EMBL" id="TQB67462.1"/>
    </source>
</evidence>
<protein>
    <recommendedName>
        <fullName evidence="3">Retrotransposon gag domain-containing protein</fullName>
    </recommendedName>
</protein>
<sequence length="225" mass="25794">MSSESDRLEHRPLLVHVEHRSPLLTLGDAKGIPAPAATPTTPSLSGMWQPEGMLMLMMQILEKLSGAPRGLPLRGTSGAPTFNGKEVSEFLRTLHSLFRKHGITREEDKINALCDYVSVSVCEWVESLPEYERKDYEGMEKRLLEEYRDQDSAQAELNIGWLSRFVAQKRSADDNLTKYVRKFSNVSGELMRRGQLVEFLRTEMFLLCWEHCETPDLPYFLSWNT</sequence>
<dbReference type="Proteomes" id="UP000319663">
    <property type="component" value="Unassembled WGS sequence"/>
</dbReference>
<keyword evidence="2" id="KW-1185">Reference proteome</keyword>
<evidence type="ECO:0008006" key="3">
    <source>
        <dbReference type="Google" id="ProtNLM"/>
    </source>
</evidence>
<dbReference type="AlphaFoldDB" id="A0A507QJR5"/>
<organism evidence="1 2">
    <name type="scientific">Monascus purpureus</name>
    <name type="common">Red mold</name>
    <name type="synonym">Monascus anka</name>
    <dbReference type="NCBI Taxonomy" id="5098"/>
    <lineage>
        <taxon>Eukaryota</taxon>
        <taxon>Fungi</taxon>
        <taxon>Dikarya</taxon>
        <taxon>Ascomycota</taxon>
        <taxon>Pezizomycotina</taxon>
        <taxon>Eurotiomycetes</taxon>
        <taxon>Eurotiomycetidae</taxon>
        <taxon>Eurotiales</taxon>
        <taxon>Aspergillaceae</taxon>
        <taxon>Monascus</taxon>
    </lineage>
</organism>